<dbReference type="Proteomes" id="UP000233556">
    <property type="component" value="Unassembled WGS sequence"/>
</dbReference>
<protein>
    <submittedName>
        <fullName evidence="2">Uncharacterized protein</fullName>
    </submittedName>
</protein>
<dbReference type="OrthoDB" id="10663089at2759"/>
<keyword evidence="3" id="KW-1185">Reference proteome</keyword>
<accession>A0A2I0U1B3</accession>
<reference evidence="3" key="1">
    <citation type="submission" date="2017-11" db="EMBL/GenBank/DDBJ databases">
        <authorList>
            <person name="Lima N.C."/>
            <person name="Parody-Merino A.M."/>
            <person name="Battley P.F."/>
            <person name="Fidler A.E."/>
            <person name="Prosdocimi F."/>
        </authorList>
    </citation>
    <scope>NUCLEOTIDE SEQUENCE [LARGE SCALE GENOMIC DNA]</scope>
</reference>
<feature type="transmembrane region" description="Helical" evidence="1">
    <location>
        <begin position="33"/>
        <end position="60"/>
    </location>
</feature>
<dbReference type="EMBL" id="KZ506404">
    <property type="protein sequence ID" value="PKU39812.1"/>
    <property type="molecule type" value="Genomic_DNA"/>
</dbReference>
<gene>
    <name evidence="2" type="ORF">llap_9891</name>
</gene>
<evidence type="ECO:0000313" key="2">
    <source>
        <dbReference type="EMBL" id="PKU39812.1"/>
    </source>
</evidence>
<feature type="transmembrane region" description="Helical" evidence="1">
    <location>
        <begin position="66"/>
        <end position="87"/>
    </location>
</feature>
<keyword evidence="1" id="KW-0472">Membrane</keyword>
<name>A0A2I0U1B3_LIMLA</name>
<keyword evidence="1" id="KW-1133">Transmembrane helix</keyword>
<sequence length="159" mass="17630">MGPIGDSPPCIPVPHQFYQRCLRLKEHISSHNICCLCLFVMVTASCVMAALLLCLIYLVIIPLWTIIMVLMCIIMMTFLASVCLSLIQPWIPSISQALHTSWLQTLYPLGVGMDHTRVRGHSSPLSPFSTQVATMAKIWQDKQEPMAGPGAMVDSEDSE</sequence>
<dbReference type="AlphaFoldDB" id="A0A2I0U1B3"/>
<evidence type="ECO:0000256" key="1">
    <source>
        <dbReference type="SAM" id="Phobius"/>
    </source>
</evidence>
<proteinExistence type="predicted"/>
<evidence type="ECO:0000313" key="3">
    <source>
        <dbReference type="Proteomes" id="UP000233556"/>
    </source>
</evidence>
<keyword evidence="1" id="KW-0812">Transmembrane</keyword>
<organism evidence="2 3">
    <name type="scientific">Limosa lapponica baueri</name>
    <dbReference type="NCBI Taxonomy" id="1758121"/>
    <lineage>
        <taxon>Eukaryota</taxon>
        <taxon>Metazoa</taxon>
        <taxon>Chordata</taxon>
        <taxon>Craniata</taxon>
        <taxon>Vertebrata</taxon>
        <taxon>Euteleostomi</taxon>
        <taxon>Archelosauria</taxon>
        <taxon>Archosauria</taxon>
        <taxon>Dinosauria</taxon>
        <taxon>Saurischia</taxon>
        <taxon>Theropoda</taxon>
        <taxon>Coelurosauria</taxon>
        <taxon>Aves</taxon>
        <taxon>Neognathae</taxon>
        <taxon>Neoaves</taxon>
        <taxon>Charadriiformes</taxon>
        <taxon>Scolopacidae</taxon>
        <taxon>Limosa</taxon>
    </lineage>
</organism>
<reference evidence="3" key="2">
    <citation type="submission" date="2017-12" db="EMBL/GenBank/DDBJ databases">
        <title>Genome sequence of the Bar-tailed Godwit (Limosa lapponica baueri).</title>
        <authorList>
            <person name="Lima N.C.B."/>
            <person name="Parody-Merino A.M."/>
            <person name="Battley P.F."/>
            <person name="Fidler A.E."/>
            <person name="Prosdocimi F."/>
        </authorList>
    </citation>
    <scope>NUCLEOTIDE SEQUENCE [LARGE SCALE GENOMIC DNA]</scope>
</reference>